<keyword evidence="1" id="KW-0614">Plasmid</keyword>
<name>A0A387FWV9_9HYPH</name>
<sequence>MEDILTIKACILTESHLKTALEIVRDNPEFRSVMPLLEEALIEVEVVRRTRMSSLALKTARDGNSND</sequence>
<reference evidence="1 2" key="1">
    <citation type="submission" date="2018-10" db="EMBL/GenBank/DDBJ databases">
        <title>Rhizobium etli, R. leguminosarum and a new Rhizobium genospecies from Phaseolus dumosus.</title>
        <authorList>
            <person name="Ramirez-Puebla S.T."/>
            <person name="Rogel-Hernandez M.A."/>
            <person name="Guerrero G."/>
            <person name="Ormeno-Orrillo E."/>
            <person name="Martinez-Romero J.C."/>
            <person name="Negrete-Yankelevich S."/>
            <person name="Martinez-Romero E."/>
        </authorList>
    </citation>
    <scope>NUCLEOTIDE SEQUENCE [LARGE SCALE GENOMIC DNA]</scope>
    <source>
        <strain evidence="1 2">CCGE525</strain>
        <plasmid evidence="2">prccge525c</plasmid>
    </source>
</reference>
<dbReference type="EMBL" id="CP032695">
    <property type="protein sequence ID" value="AYG62237.1"/>
    <property type="molecule type" value="Genomic_DNA"/>
</dbReference>
<dbReference type="Proteomes" id="UP000282195">
    <property type="component" value="Plasmid pRCCGE525c"/>
</dbReference>
<evidence type="ECO:0000313" key="2">
    <source>
        <dbReference type="Proteomes" id="UP000282195"/>
    </source>
</evidence>
<keyword evidence="2" id="KW-1185">Reference proteome</keyword>
<organism evidence="1 2">
    <name type="scientific">Rhizobium jaguaris</name>
    <dbReference type="NCBI Taxonomy" id="1312183"/>
    <lineage>
        <taxon>Bacteria</taxon>
        <taxon>Pseudomonadati</taxon>
        <taxon>Pseudomonadota</taxon>
        <taxon>Alphaproteobacteria</taxon>
        <taxon>Hyphomicrobiales</taxon>
        <taxon>Rhizobiaceae</taxon>
        <taxon>Rhizobium/Agrobacterium group</taxon>
        <taxon>Rhizobium</taxon>
    </lineage>
</organism>
<gene>
    <name evidence="1" type="ORF">CCGE525_25795</name>
</gene>
<proteinExistence type="predicted"/>
<geneLocation type="plasmid" evidence="2">
    <name>prccge525c</name>
</geneLocation>
<accession>A0A387FWV9</accession>
<dbReference type="AlphaFoldDB" id="A0A387FWV9"/>
<evidence type="ECO:0000313" key="1">
    <source>
        <dbReference type="EMBL" id="AYG62237.1"/>
    </source>
</evidence>
<protein>
    <submittedName>
        <fullName evidence="1">Uncharacterized protein</fullName>
    </submittedName>
</protein>
<dbReference type="KEGG" id="rjg:CCGE525_25795"/>